<protein>
    <recommendedName>
        <fullName evidence="2">DUF6562 domain-containing protein</fullName>
    </recommendedName>
</protein>
<organism evidence="3 4">
    <name type="scientific">Candidatus Odoribacter faecigallinarum</name>
    <dbReference type="NCBI Taxonomy" id="2838706"/>
    <lineage>
        <taxon>Bacteria</taxon>
        <taxon>Pseudomonadati</taxon>
        <taxon>Bacteroidota</taxon>
        <taxon>Bacteroidia</taxon>
        <taxon>Bacteroidales</taxon>
        <taxon>Odoribacteraceae</taxon>
        <taxon>Odoribacter</taxon>
    </lineage>
</organism>
<feature type="signal peptide" evidence="1">
    <location>
        <begin position="1"/>
        <end position="19"/>
    </location>
</feature>
<dbReference type="Proteomes" id="UP000824202">
    <property type="component" value="Unassembled WGS sequence"/>
</dbReference>
<reference evidence="3" key="2">
    <citation type="submission" date="2021-04" db="EMBL/GenBank/DDBJ databases">
        <authorList>
            <person name="Gilroy R."/>
        </authorList>
    </citation>
    <scope>NUCLEOTIDE SEQUENCE</scope>
    <source>
        <strain evidence="3">23274</strain>
    </source>
</reference>
<dbReference type="EMBL" id="DXFT01000114">
    <property type="protein sequence ID" value="HIX03652.1"/>
    <property type="molecule type" value="Genomic_DNA"/>
</dbReference>
<evidence type="ECO:0000259" key="2">
    <source>
        <dbReference type="Pfam" id="PF20200"/>
    </source>
</evidence>
<keyword evidence="1" id="KW-0732">Signal</keyword>
<name>A0A9D1V067_9BACT</name>
<gene>
    <name evidence="3" type="ORF">H9863_06000</name>
</gene>
<feature type="chain" id="PRO_5038513506" description="DUF6562 domain-containing protein" evidence="1">
    <location>
        <begin position="20"/>
        <end position="352"/>
    </location>
</feature>
<dbReference type="InterPro" id="IPR046692">
    <property type="entry name" value="DUF6562"/>
</dbReference>
<feature type="domain" description="DUF6562" evidence="2">
    <location>
        <begin position="37"/>
        <end position="191"/>
    </location>
</feature>
<reference evidence="3" key="1">
    <citation type="journal article" date="2021" name="PeerJ">
        <title>Extensive microbial diversity within the chicken gut microbiome revealed by metagenomics and culture.</title>
        <authorList>
            <person name="Gilroy R."/>
            <person name="Ravi A."/>
            <person name="Getino M."/>
            <person name="Pursley I."/>
            <person name="Horton D.L."/>
            <person name="Alikhan N.F."/>
            <person name="Baker D."/>
            <person name="Gharbi K."/>
            <person name="Hall N."/>
            <person name="Watson M."/>
            <person name="Adriaenssens E.M."/>
            <person name="Foster-Nyarko E."/>
            <person name="Jarju S."/>
            <person name="Secka A."/>
            <person name="Antonio M."/>
            <person name="Oren A."/>
            <person name="Chaudhuri R.R."/>
            <person name="La Ragione R."/>
            <person name="Hildebrand F."/>
            <person name="Pallen M.J."/>
        </authorList>
    </citation>
    <scope>NUCLEOTIDE SEQUENCE</scope>
    <source>
        <strain evidence="3">23274</strain>
    </source>
</reference>
<dbReference type="Pfam" id="PF20200">
    <property type="entry name" value="DUF6562"/>
    <property type="match status" value="1"/>
</dbReference>
<evidence type="ECO:0000313" key="3">
    <source>
        <dbReference type="EMBL" id="HIX03652.1"/>
    </source>
</evidence>
<sequence length="352" mass="39931">MKKSRLYLWLLLLTGGLNACNSSETVTADTGNNQQVRLGVNINHGVKTRANAPTPPQNYALRCILEVWDINHSSLLYRQELLASNEETLNFTFELANPGNYQVFAWADFIQADAEKTTVEVPVPHDHYADLYYKTNGDNGLKEIFLIPENYAVNAESRDAFYTSQIIYKEDVAYEKELILNRPFAQLNIIEKEAVLLENISQTNFTYRVPSSFNTEKGMPGDEVMDVKQTVTTLPTPSANYNANLLYDYIFASPVNSLLASEIKIAFTSIDSEKQLQDFTIPGNNLPLVANKRTNARGSMLHFTSEMDASTNISIYIDTEWMPENEYGLPNNNYVKVPNFNNQNNPFKYQQQ</sequence>
<evidence type="ECO:0000256" key="1">
    <source>
        <dbReference type="SAM" id="SignalP"/>
    </source>
</evidence>
<dbReference type="AlphaFoldDB" id="A0A9D1V067"/>
<proteinExistence type="predicted"/>
<evidence type="ECO:0000313" key="4">
    <source>
        <dbReference type="Proteomes" id="UP000824202"/>
    </source>
</evidence>
<comment type="caution">
    <text evidence="3">The sequence shown here is derived from an EMBL/GenBank/DDBJ whole genome shotgun (WGS) entry which is preliminary data.</text>
</comment>
<accession>A0A9D1V067</accession>